<dbReference type="InterPro" id="IPR010559">
    <property type="entry name" value="Sig_transdc_His_kin_internal"/>
</dbReference>
<dbReference type="GO" id="GO:0000155">
    <property type="term" value="F:phosphorelay sensor kinase activity"/>
    <property type="evidence" value="ECO:0007669"/>
    <property type="project" value="InterPro"/>
</dbReference>
<keyword evidence="1" id="KW-1133">Transmembrane helix</keyword>
<evidence type="ECO:0000313" key="4">
    <source>
        <dbReference type="Proteomes" id="UP000183129"/>
    </source>
</evidence>
<accession>A0A1I2FGF3</accession>
<feature type="transmembrane region" description="Helical" evidence="1">
    <location>
        <begin position="20"/>
        <end position="37"/>
    </location>
</feature>
<dbReference type="InterPro" id="IPR050640">
    <property type="entry name" value="Bact_2-comp_sensor_kinase"/>
</dbReference>
<keyword evidence="1" id="KW-0812">Transmembrane</keyword>
<dbReference type="PANTHER" id="PTHR34220">
    <property type="entry name" value="SENSOR HISTIDINE KINASE YPDA"/>
    <property type="match status" value="1"/>
</dbReference>
<keyword evidence="3" id="KW-0808">Transferase</keyword>
<keyword evidence="3" id="KW-0418">Kinase</keyword>
<feature type="transmembrane region" description="Helical" evidence="1">
    <location>
        <begin position="124"/>
        <end position="148"/>
    </location>
</feature>
<feature type="transmembrane region" description="Helical" evidence="1">
    <location>
        <begin position="84"/>
        <end position="104"/>
    </location>
</feature>
<dbReference type="Pfam" id="PF06580">
    <property type="entry name" value="His_kinase"/>
    <property type="match status" value="1"/>
</dbReference>
<organism evidence="3 4">
    <name type="scientific">Pedobacter antarcticus</name>
    <dbReference type="NCBI Taxonomy" id="34086"/>
    <lineage>
        <taxon>Bacteria</taxon>
        <taxon>Pseudomonadati</taxon>
        <taxon>Bacteroidota</taxon>
        <taxon>Sphingobacteriia</taxon>
        <taxon>Sphingobacteriales</taxon>
        <taxon>Sphingobacteriaceae</taxon>
        <taxon>Pedobacter</taxon>
    </lineage>
</organism>
<reference evidence="3 4" key="1">
    <citation type="submission" date="2016-10" db="EMBL/GenBank/DDBJ databases">
        <authorList>
            <person name="de Groot N.N."/>
        </authorList>
    </citation>
    <scope>NUCLEOTIDE SEQUENCE [LARGE SCALE GENOMIC DNA]</scope>
    <source>
        <strain evidence="3 4">ATCC 51969</strain>
    </source>
</reference>
<feature type="transmembrane region" description="Helical" evidence="1">
    <location>
        <begin position="49"/>
        <end position="72"/>
    </location>
</feature>
<dbReference type="PANTHER" id="PTHR34220:SF7">
    <property type="entry name" value="SENSOR HISTIDINE KINASE YPDA"/>
    <property type="match status" value="1"/>
</dbReference>
<feature type="domain" description="Signal transduction histidine kinase internal region" evidence="2">
    <location>
        <begin position="169"/>
        <end position="241"/>
    </location>
</feature>
<proteinExistence type="predicted"/>
<dbReference type="STRING" id="34086.SAMN04488084_102633"/>
<name>A0A1I2FGF3_9SPHI</name>
<dbReference type="GO" id="GO:0016020">
    <property type="term" value="C:membrane"/>
    <property type="evidence" value="ECO:0007669"/>
    <property type="project" value="InterPro"/>
</dbReference>
<keyword evidence="1" id="KW-0472">Membrane</keyword>
<gene>
    <name evidence="3" type="ORF">SAMN03003324_02194</name>
</gene>
<evidence type="ECO:0000313" key="3">
    <source>
        <dbReference type="EMBL" id="SFF03817.1"/>
    </source>
</evidence>
<protein>
    <submittedName>
        <fullName evidence="3">Histidine kinase</fullName>
    </submittedName>
</protein>
<sequence length="342" mass="40024">MQSKFYPLIVDSKYRIWRHLLFILTLAIITFNQVFISYQDCMPQLGNRLYIICLVSFSTYLVSTYLNYFLLIPRLLLKENYMTYILYLLLIVFILLYSGIILEYTVRTYLGLPHRIQSYTNPLIFLDSLSNSMITVICFWSMSALTLFRQWKHTNDHIITLEYQFLESEVNKLKGQVSPIFLSKALKKASSLTNQDAKKAAEILMQIGKILRYQLYDCDQEKVFLNSEITFIKNFLILNDLISDQHFEYQIEVSGNTSNILIPPLLLIVLPQHILNNNTVTALNISIETVNNKLEFNCYYSEDFTISNEDKIEVVNKLNKLYPDLYNLTTQSGKVELQLDLR</sequence>
<dbReference type="AlphaFoldDB" id="A0A1I2FGF3"/>
<evidence type="ECO:0000259" key="2">
    <source>
        <dbReference type="Pfam" id="PF06580"/>
    </source>
</evidence>
<evidence type="ECO:0000256" key="1">
    <source>
        <dbReference type="SAM" id="Phobius"/>
    </source>
</evidence>
<dbReference type="Proteomes" id="UP000183129">
    <property type="component" value="Unassembled WGS sequence"/>
</dbReference>
<dbReference type="EMBL" id="FONS01000004">
    <property type="protein sequence ID" value="SFF03817.1"/>
    <property type="molecule type" value="Genomic_DNA"/>
</dbReference>